<keyword evidence="3" id="KW-1185">Reference proteome</keyword>
<accession>A0A5J6LAE8</accession>
<name>A0A5J6LAE8_9GAMM</name>
<evidence type="ECO:0000313" key="2">
    <source>
        <dbReference type="EMBL" id="QEW05356.1"/>
    </source>
</evidence>
<dbReference type="Proteomes" id="UP000325606">
    <property type="component" value="Chromosome"/>
</dbReference>
<dbReference type="Pfam" id="PF14130">
    <property type="entry name" value="Cap4_nuclease"/>
    <property type="match status" value="1"/>
</dbReference>
<dbReference type="AlphaFoldDB" id="A0A5J6LAE8"/>
<evidence type="ECO:0000313" key="3">
    <source>
        <dbReference type="Proteomes" id="UP000325606"/>
    </source>
</evidence>
<dbReference type="KEGG" id="nik:F5I99_01960"/>
<reference evidence="2 3" key="1">
    <citation type="submission" date="2019-09" db="EMBL/GenBank/DDBJ databases">
        <title>Nitrincola iocasae sp. nov., a bacterium isolated from the sediment collected at a cold seep field in South China Sea.</title>
        <authorList>
            <person name="Zhang H."/>
            <person name="Wang H."/>
            <person name="Li C."/>
        </authorList>
    </citation>
    <scope>NUCLEOTIDE SEQUENCE [LARGE SCALE GENOMIC DNA]</scope>
    <source>
        <strain evidence="2 3">KXZD1103</strain>
    </source>
</reference>
<evidence type="ECO:0000259" key="1">
    <source>
        <dbReference type="Pfam" id="PF14130"/>
    </source>
</evidence>
<proteinExistence type="predicted"/>
<gene>
    <name evidence="2" type="ORF">F5I99_01960</name>
</gene>
<dbReference type="GO" id="GO:0004518">
    <property type="term" value="F:nuclease activity"/>
    <property type="evidence" value="ECO:0007669"/>
    <property type="project" value="InterPro"/>
</dbReference>
<dbReference type="InterPro" id="IPR025382">
    <property type="entry name" value="Cap4-like_endonuclease_dom"/>
</dbReference>
<organism evidence="2 3">
    <name type="scientific">Nitrincola iocasae</name>
    <dbReference type="NCBI Taxonomy" id="2614693"/>
    <lineage>
        <taxon>Bacteria</taxon>
        <taxon>Pseudomonadati</taxon>
        <taxon>Pseudomonadota</taxon>
        <taxon>Gammaproteobacteria</taxon>
        <taxon>Oceanospirillales</taxon>
        <taxon>Oceanospirillaceae</taxon>
        <taxon>Nitrincola</taxon>
    </lineage>
</organism>
<dbReference type="EMBL" id="CP044222">
    <property type="protein sequence ID" value="QEW05356.1"/>
    <property type="molecule type" value="Genomic_DNA"/>
</dbReference>
<dbReference type="RefSeq" id="WP_151053401.1">
    <property type="nucleotide sequence ID" value="NZ_CP044222.1"/>
</dbReference>
<protein>
    <submittedName>
        <fullName evidence="2">DUF4297 domain-containing protein</fullName>
    </submittedName>
</protein>
<feature type="domain" description="CD-NTase associated protein 4-like DNA endonuclease" evidence="1">
    <location>
        <begin position="14"/>
        <end position="217"/>
    </location>
</feature>
<sequence length="353" mass="40127">MDNPLADPQREKKGAETFGKYDYQYHWAFKKLLDEHRKKKEYAIFVELHEDVIFANSLEKETAEFEFYQVKENSGSSQHTVNSLTKIKTGSKNSILGKLIESYQGKSFSDVISSASLVATSGFSKSMVKNGLELDEITVSEIKLRSLATFKARILEELGLEECPVNIRFIVPRLLPDSHRESVIAGIVDLISDLYPNSQCDAVNIYRVLIDELHRKGKVKYDYSKWDSLLKEKSLTSQTVQKTFEAHSSIKGLNEVENLANDLISDLDLNFSKRRKLLRAISGYYTRKVSNSNSLSLRFGSEVRSLYSQFRHFDTKELLEKIESSLADKLKTGMGSYDDFIAAIICEIVIGEL</sequence>